<organism evidence="2 3">
    <name type="scientific">Planomicrobium okeanokoites</name>
    <name type="common">Planococcus okeanokoites</name>
    <name type="synonym">Flavobacterium okeanokoites</name>
    <dbReference type="NCBI Taxonomy" id="244"/>
    <lineage>
        <taxon>Bacteria</taxon>
        <taxon>Bacillati</taxon>
        <taxon>Bacillota</taxon>
        <taxon>Bacilli</taxon>
        <taxon>Bacillales</taxon>
        <taxon>Caryophanaceae</taxon>
        <taxon>Planomicrobium</taxon>
    </lineage>
</organism>
<dbReference type="InterPro" id="IPR051531">
    <property type="entry name" value="N-acetyltransferase"/>
</dbReference>
<gene>
    <name evidence="2" type="ORF">ACFOEJ_15310</name>
</gene>
<dbReference type="EC" id="2.3.-.-" evidence="2"/>
<accession>A0ABV7KSJ9</accession>
<dbReference type="InterPro" id="IPR016181">
    <property type="entry name" value="Acyl_CoA_acyltransferase"/>
</dbReference>
<reference evidence="3" key="1">
    <citation type="journal article" date="2019" name="Int. J. Syst. Evol. Microbiol.">
        <title>The Global Catalogue of Microorganisms (GCM) 10K type strain sequencing project: providing services to taxonomists for standard genome sequencing and annotation.</title>
        <authorList>
            <consortium name="The Broad Institute Genomics Platform"/>
            <consortium name="The Broad Institute Genome Sequencing Center for Infectious Disease"/>
            <person name="Wu L."/>
            <person name="Ma J."/>
        </authorList>
    </citation>
    <scope>NUCLEOTIDE SEQUENCE [LARGE SCALE GENOMIC DNA]</scope>
    <source>
        <strain evidence="3">CCM 320</strain>
    </source>
</reference>
<name>A0ABV7KSJ9_PLAOK</name>
<dbReference type="SUPFAM" id="SSF55729">
    <property type="entry name" value="Acyl-CoA N-acyltransferases (Nat)"/>
    <property type="match status" value="1"/>
</dbReference>
<keyword evidence="3" id="KW-1185">Reference proteome</keyword>
<comment type="caution">
    <text evidence="2">The sequence shown here is derived from an EMBL/GenBank/DDBJ whole genome shotgun (WGS) entry which is preliminary data.</text>
</comment>
<dbReference type="GO" id="GO:0016746">
    <property type="term" value="F:acyltransferase activity"/>
    <property type="evidence" value="ECO:0007669"/>
    <property type="project" value="UniProtKB-KW"/>
</dbReference>
<protein>
    <submittedName>
        <fullName evidence="2">GNAT family N-acetyltransferase</fullName>
        <ecNumber evidence="2">2.3.-.-</ecNumber>
    </submittedName>
</protein>
<dbReference type="Proteomes" id="UP001595625">
    <property type="component" value="Unassembled WGS sequence"/>
</dbReference>
<proteinExistence type="predicted"/>
<evidence type="ECO:0000259" key="1">
    <source>
        <dbReference type="PROSITE" id="PS51186"/>
    </source>
</evidence>
<keyword evidence="2" id="KW-0012">Acyltransferase</keyword>
<sequence length="175" mass="19665">MFKTERCVLSAFQESDCEDVSKLFVNEEVRRYLGGIRDADSLKETLESMLTPQPAAYCWVARRETTNEFIGLISLDLHHDGIDYEVSYQLLPDWWGKGYAAESVTVIIDFALNSLKLPAVLAETQSENFASCRLLEKLGMGLERKVIRYGAEQSIYAIRCLKSNGAQGLLPTSSE</sequence>
<dbReference type="PROSITE" id="PS51186">
    <property type="entry name" value="GNAT"/>
    <property type="match status" value="1"/>
</dbReference>
<dbReference type="EMBL" id="JBHRUJ010000017">
    <property type="protein sequence ID" value="MFC3212457.1"/>
    <property type="molecule type" value="Genomic_DNA"/>
</dbReference>
<dbReference type="RefSeq" id="WP_117312959.1">
    <property type="nucleotide sequence ID" value="NZ_JBHRUJ010000017.1"/>
</dbReference>
<keyword evidence="2" id="KW-0808">Transferase</keyword>
<dbReference type="Gene3D" id="3.40.630.30">
    <property type="match status" value="1"/>
</dbReference>
<dbReference type="Pfam" id="PF13302">
    <property type="entry name" value="Acetyltransf_3"/>
    <property type="match status" value="1"/>
</dbReference>
<feature type="domain" description="N-acetyltransferase" evidence="1">
    <location>
        <begin position="7"/>
        <end position="162"/>
    </location>
</feature>
<evidence type="ECO:0000313" key="3">
    <source>
        <dbReference type="Proteomes" id="UP001595625"/>
    </source>
</evidence>
<dbReference type="InterPro" id="IPR000182">
    <property type="entry name" value="GNAT_dom"/>
</dbReference>
<dbReference type="PANTHER" id="PTHR43792:SF1">
    <property type="entry name" value="N-ACETYLTRANSFERASE DOMAIN-CONTAINING PROTEIN"/>
    <property type="match status" value="1"/>
</dbReference>
<evidence type="ECO:0000313" key="2">
    <source>
        <dbReference type="EMBL" id="MFC3212457.1"/>
    </source>
</evidence>
<dbReference type="PANTHER" id="PTHR43792">
    <property type="entry name" value="GNAT FAMILY, PUTATIVE (AFU_ORTHOLOGUE AFUA_3G00765)-RELATED-RELATED"/>
    <property type="match status" value="1"/>
</dbReference>